<name>A0A9J5Y4C5_SOLCO</name>
<dbReference type="AlphaFoldDB" id="A0A9J5Y4C5"/>
<proteinExistence type="predicted"/>
<sequence length="183" mass="20439">MDQAQWEEISPISSVCSHSLGGASLAKDCYEFPDIGSPLHKYYSGQDSLGLCINDSYRVEYWSCPKIGDAQSPAPMDITRTKGPDTEFGPILITIERHRRDELIMARMYGLEMLGHQNGYFASTDMQLGDVEKCYPLNAQEKALLGINPEFRVTVDDDILTDEDLLRTCSYVDSDSDEVVDPA</sequence>
<organism evidence="1 2">
    <name type="scientific">Solanum commersonii</name>
    <name type="common">Commerson's wild potato</name>
    <name type="synonym">Commerson's nightshade</name>
    <dbReference type="NCBI Taxonomy" id="4109"/>
    <lineage>
        <taxon>Eukaryota</taxon>
        <taxon>Viridiplantae</taxon>
        <taxon>Streptophyta</taxon>
        <taxon>Embryophyta</taxon>
        <taxon>Tracheophyta</taxon>
        <taxon>Spermatophyta</taxon>
        <taxon>Magnoliopsida</taxon>
        <taxon>eudicotyledons</taxon>
        <taxon>Gunneridae</taxon>
        <taxon>Pentapetalae</taxon>
        <taxon>asterids</taxon>
        <taxon>lamiids</taxon>
        <taxon>Solanales</taxon>
        <taxon>Solanaceae</taxon>
        <taxon>Solanoideae</taxon>
        <taxon>Solaneae</taxon>
        <taxon>Solanum</taxon>
    </lineage>
</organism>
<keyword evidence="2" id="KW-1185">Reference proteome</keyword>
<protein>
    <submittedName>
        <fullName evidence="1">Uncharacterized protein</fullName>
    </submittedName>
</protein>
<gene>
    <name evidence="1" type="ORF">H5410_036731</name>
</gene>
<dbReference type="Proteomes" id="UP000824120">
    <property type="component" value="Chromosome 7"/>
</dbReference>
<evidence type="ECO:0000313" key="1">
    <source>
        <dbReference type="EMBL" id="KAG5595499.1"/>
    </source>
</evidence>
<dbReference type="EMBL" id="JACXVP010000007">
    <property type="protein sequence ID" value="KAG5595499.1"/>
    <property type="molecule type" value="Genomic_DNA"/>
</dbReference>
<accession>A0A9J5Y4C5</accession>
<reference evidence="1 2" key="1">
    <citation type="submission" date="2020-09" db="EMBL/GenBank/DDBJ databases">
        <title>De no assembly of potato wild relative species, Solanum commersonii.</title>
        <authorList>
            <person name="Cho K."/>
        </authorList>
    </citation>
    <scope>NUCLEOTIDE SEQUENCE [LARGE SCALE GENOMIC DNA]</scope>
    <source>
        <strain evidence="1">LZ3.2</strain>
        <tissue evidence="1">Leaf</tissue>
    </source>
</reference>
<evidence type="ECO:0000313" key="2">
    <source>
        <dbReference type="Proteomes" id="UP000824120"/>
    </source>
</evidence>
<comment type="caution">
    <text evidence="1">The sequence shown here is derived from an EMBL/GenBank/DDBJ whole genome shotgun (WGS) entry which is preliminary data.</text>
</comment>